<dbReference type="EMBL" id="JAPEUY010000016">
    <property type="protein sequence ID" value="KAJ4365077.1"/>
    <property type="molecule type" value="Genomic_DNA"/>
</dbReference>
<protein>
    <submittedName>
        <fullName evidence="2">Uncharacterized protein</fullName>
    </submittedName>
</protein>
<keyword evidence="3" id="KW-1185">Reference proteome</keyword>
<feature type="compositionally biased region" description="Basic and acidic residues" evidence="1">
    <location>
        <begin position="226"/>
        <end position="244"/>
    </location>
</feature>
<feature type="region of interest" description="Disordered" evidence="1">
    <location>
        <begin position="39"/>
        <end position="92"/>
    </location>
</feature>
<feature type="compositionally biased region" description="Polar residues" evidence="1">
    <location>
        <begin position="58"/>
        <end position="69"/>
    </location>
</feature>
<accession>A0A9W8Y0Z3</accession>
<evidence type="ECO:0000256" key="1">
    <source>
        <dbReference type="SAM" id="MobiDB-lite"/>
    </source>
</evidence>
<dbReference type="AlphaFoldDB" id="A0A9W8Y0Z3"/>
<evidence type="ECO:0000313" key="2">
    <source>
        <dbReference type="EMBL" id="KAJ4365077.1"/>
    </source>
</evidence>
<dbReference type="OrthoDB" id="424402at2759"/>
<organism evidence="2 3">
    <name type="scientific">Neocucurbitaria cava</name>
    <dbReference type="NCBI Taxonomy" id="798079"/>
    <lineage>
        <taxon>Eukaryota</taxon>
        <taxon>Fungi</taxon>
        <taxon>Dikarya</taxon>
        <taxon>Ascomycota</taxon>
        <taxon>Pezizomycotina</taxon>
        <taxon>Dothideomycetes</taxon>
        <taxon>Pleosporomycetidae</taxon>
        <taxon>Pleosporales</taxon>
        <taxon>Pleosporineae</taxon>
        <taxon>Cucurbitariaceae</taxon>
        <taxon>Neocucurbitaria</taxon>
    </lineage>
</organism>
<proteinExistence type="predicted"/>
<feature type="region of interest" description="Disordered" evidence="1">
    <location>
        <begin position="226"/>
        <end position="269"/>
    </location>
</feature>
<evidence type="ECO:0000313" key="3">
    <source>
        <dbReference type="Proteomes" id="UP001140560"/>
    </source>
</evidence>
<comment type="caution">
    <text evidence="2">The sequence shown here is derived from an EMBL/GenBank/DDBJ whole genome shotgun (WGS) entry which is preliminary data.</text>
</comment>
<reference evidence="2" key="1">
    <citation type="submission" date="2022-10" db="EMBL/GenBank/DDBJ databases">
        <title>Tapping the CABI collections for fungal endophytes: first genome assemblies for Collariella, Neodidymelliopsis, Ascochyta clinopodiicola, Didymella pomorum, Didymosphaeria variabile, Neocosmospora piperis and Neocucurbitaria cava.</title>
        <authorList>
            <person name="Hill R."/>
        </authorList>
    </citation>
    <scope>NUCLEOTIDE SEQUENCE</scope>
    <source>
        <strain evidence="2">IMI 356814</strain>
    </source>
</reference>
<feature type="compositionally biased region" description="Polar residues" evidence="1">
    <location>
        <begin position="39"/>
        <end position="51"/>
    </location>
</feature>
<sequence>MIKNQAIASLDPSKLSVMAKPKRMSDIFASSAEKVGDITITTATPPYSSEGPTLPFIESNTKPSAGSTKTGKKRKKNSHDSSTAPKKPTQPESLFTIDPALYQPWSLLPVEILKLLESQARLRATENVVPVVFTRNQNVKSGINRLKMYLGAYRNPNSSIEIPDALKQEDVVIAVSAQGQGTTKLVSIVDMVRRIVAPSAKDVGADEKVETWWMYTTLASVETERKLNKPTEEASHEAVHKSGETQDSEEEAFEPMDIDGPKDQGYENLDGADRIRIRTVPVLTVWMTRKKILAFKQAFGEQSLAVRLVQQGED</sequence>
<name>A0A9W8Y0Z3_9PLEO</name>
<dbReference type="Proteomes" id="UP001140560">
    <property type="component" value="Unassembled WGS sequence"/>
</dbReference>
<gene>
    <name evidence="2" type="ORF">N0V83_008694</name>
</gene>
<feature type="compositionally biased region" description="Basic and acidic residues" evidence="1">
    <location>
        <begin position="259"/>
        <end position="269"/>
    </location>
</feature>
<feature type="compositionally biased region" description="Acidic residues" evidence="1">
    <location>
        <begin position="246"/>
        <end position="257"/>
    </location>
</feature>